<dbReference type="Pfam" id="PF04854">
    <property type="entry name" value="DUF624"/>
    <property type="match status" value="1"/>
</dbReference>
<dbReference type="AlphaFoldDB" id="A0A1H8DWN0"/>
<sequence>MGLFGGNYNKPGPGIDKNAPPKKGLALFFDIYIRAFWELIKLNLIFLLFSIPIVTIGPAYAAMSKVTMLMIRERPFFVFGDFWAAFKAEFKQSFITGLLTAVLSIMMIVGMRFYLAAAAQNQMMYALWFLLVAISFILAMACIYVYPLIVTVSLPLKAIYKNAMLLSIVCLKHSLPALLVIIVIGGGCFLFFPFSIPIILLLLFSHIAFISSFTAWPGIKKYVAGEDNSEQND</sequence>
<gene>
    <name evidence="2" type="ORF">SAMN05216180_2808</name>
</gene>
<feature type="transmembrane region" description="Helical" evidence="1">
    <location>
        <begin position="94"/>
        <end position="115"/>
    </location>
</feature>
<feature type="transmembrane region" description="Helical" evidence="1">
    <location>
        <begin position="175"/>
        <end position="192"/>
    </location>
</feature>
<evidence type="ECO:0000256" key="1">
    <source>
        <dbReference type="SAM" id="Phobius"/>
    </source>
</evidence>
<keyword evidence="3" id="KW-1185">Reference proteome</keyword>
<name>A0A1H8DWN0_9FIRM</name>
<protein>
    <submittedName>
        <fullName evidence="2">Uncharacterized membrane protein YesL</fullName>
    </submittedName>
</protein>
<keyword evidence="1" id="KW-1133">Transmembrane helix</keyword>
<reference evidence="2 3" key="1">
    <citation type="submission" date="2016-10" db="EMBL/GenBank/DDBJ databases">
        <authorList>
            <person name="de Groot N.N."/>
        </authorList>
    </citation>
    <scope>NUCLEOTIDE SEQUENCE [LARGE SCALE GENOMIC DNA]</scope>
    <source>
        <strain evidence="2 3">CGMCC 1.5070</strain>
    </source>
</reference>
<feature type="transmembrane region" description="Helical" evidence="1">
    <location>
        <begin position="198"/>
        <end position="219"/>
    </location>
</feature>
<dbReference type="STRING" id="474960.SAMN05216180_2808"/>
<accession>A0A1H8DWN0</accession>
<dbReference type="Proteomes" id="UP000199158">
    <property type="component" value="Unassembled WGS sequence"/>
</dbReference>
<dbReference type="EMBL" id="FOCG01000003">
    <property type="protein sequence ID" value="SEN10938.1"/>
    <property type="molecule type" value="Genomic_DNA"/>
</dbReference>
<evidence type="ECO:0000313" key="3">
    <source>
        <dbReference type="Proteomes" id="UP000199158"/>
    </source>
</evidence>
<evidence type="ECO:0000313" key="2">
    <source>
        <dbReference type="EMBL" id="SEN10938.1"/>
    </source>
</evidence>
<proteinExistence type="predicted"/>
<organism evidence="2 3">
    <name type="scientific">Hydrogenoanaerobacterium saccharovorans</name>
    <dbReference type="NCBI Taxonomy" id="474960"/>
    <lineage>
        <taxon>Bacteria</taxon>
        <taxon>Bacillati</taxon>
        <taxon>Bacillota</taxon>
        <taxon>Clostridia</taxon>
        <taxon>Eubacteriales</taxon>
        <taxon>Oscillospiraceae</taxon>
        <taxon>Hydrogenoanaerobacterium</taxon>
    </lineage>
</organism>
<keyword evidence="1" id="KW-0472">Membrane</keyword>
<keyword evidence="1" id="KW-0812">Transmembrane</keyword>
<dbReference type="InterPro" id="IPR006938">
    <property type="entry name" value="DUF624"/>
</dbReference>
<feature type="transmembrane region" description="Helical" evidence="1">
    <location>
        <begin position="44"/>
        <end position="63"/>
    </location>
</feature>
<feature type="transmembrane region" description="Helical" evidence="1">
    <location>
        <begin position="127"/>
        <end position="154"/>
    </location>
</feature>